<comment type="caution">
    <text evidence="2">The sequence shown here is derived from an EMBL/GenBank/DDBJ whole genome shotgun (WGS) entry which is preliminary data.</text>
</comment>
<dbReference type="AlphaFoldDB" id="A0AAD7TAA1"/>
<feature type="compositionally biased region" description="Low complexity" evidence="1">
    <location>
        <begin position="8"/>
        <end position="17"/>
    </location>
</feature>
<dbReference type="EMBL" id="JAINUG010000004">
    <property type="protein sequence ID" value="KAJ8417272.1"/>
    <property type="molecule type" value="Genomic_DNA"/>
</dbReference>
<evidence type="ECO:0000256" key="1">
    <source>
        <dbReference type="SAM" id="MobiDB-lite"/>
    </source>
</evidence>
<proteinExistence type="predicted"/>
<evidence type="ECO:0000313" key="3">
    <source>
        <dbReference type="Proteomes" id="UP001221898"/>
    </source>
</evidence>
<organism evidence="2 3">
    <name type="scientific">Aldrovandia affinis</name>
    <dbReference type="NCBI Taxonomy" id="143900"/>
    <lineage>
        <taxon>Eukaryota</taxon>
        <taxon>Metazoa</taxon>
        <taxon>Chordata</taxon>
        <taxon>Craniata</taxon>
        <taxon>Vertebrata</taxon>
        <taxon>Euteleostomi</taxon>
        <taxon>Actinopterygii</taxon>
        <taxon>Neopterygii</taxon>
        <taxon>Teleostei</taxon>
        <taxon>Notacanthiformes</taxon>
        <taxon>Halosauridae</taxon>
        <taxon>Aldrovandia</taxon>
    </lineage>
</organism>
<protein>
    <submittedName>
        <fullName evidence="2">Uncharacterized protein</fullName>
    </submittedName>
</protein>
<accession>A0AAD7TAA1</accession>
<name>A0AAD7TAA1_9TELE</name>
<sequence length="97" mass="10861">MALRRCCSSSSSSAFSSPAPPPGHSRSPSGTRPQRQEETCLSDRVPLPWPSGGQRMLHLTCHTRPQGPRTHLHLQPLSRTLCHHWGHTHGWLSWLRA</sequence>
<feature type="region of interest" description="Disordered" evidence="1">
    <location>
        <begin position="1"/>
        <end position="51"/>
    </location>
</feature>
<dbReference type="Proteomes" id="UP001221898">
    <property type="component" value="Unassembled WGS sequence"/>
</dbReference>
<gene>
    <name evidence="2" type="ORF">AAFF_G00284990</name>
</gene>
<reference evidence="2" key="1">
    <citation type="journal article" date="2023" name="Science">
        <title>Genome structures resolve the early diversification of teleost fishes.</title>
        <authorList>
            <person name="Parey E."/>
            <person name="Louis A."/>
            <person name="Montfort J."/>
            <person name="Bouchez O."/>
            <person name="Roques C."/>
            <person name="Iampietro C."/>
            <person name="Lluch J."/>
            <person name="Castinel A."/>
            <person name="Donnadieu C."/>
            <person name="Desvignes T."/>
            <person name="Floi Bucao C."/>
            <person name="Jouanno E."/>
            <person name="Wen M."/>
            <person name="Mejri S."/>
            <person name="Dirks R."/>
            <person name="Jansen H."/>
            <person name="Henkel C."/>
            <person name="Chen W.J."/>
            <person name="Zahm M."/>
            <person name="Cabau C."/>
            <person name="Klopp C."/>
            <person name="Thompson A.W."/>
            <person name="Robinson-Rechavi M."/>
            <person name="Braasch I."/>
            <person name="Lecointre G."/>
            <person name="Bobe J."/>
            <person name="Postlethwait J.H."/>
            <person name="Berthelot C."/>
            <person name="Roest Crollius H."/>
            <person name="Guiguen Y."/>
        </authorList>
    </citation>
    <scope>NUCLEOTIDE SEQUENCE</scope>
    <source>
        <strain evidence="2">NC1722</strain>
    </source>
</reference>
<evidence type="ECO:0000313" key="2">
    <source>
        <dbReference type="EMBL" id="KAJ8417272.1"/>
    </source>
</evidence>
<keyword evidence="3" id="KW-1185">Reference proteome</keyword>